<dbReference type="AlphaFoldDB" id="A0A0C2DBB3"/>
<evidence type="ECO:0000313" key="2">
    <source>
        <dbReference type="Proteomes" id="UP000031599"/>
    </source>
</evidence>
<comment type="caution">
    <text evidence="1">The sequence shown here is derived from an EMBL/GenBank/DDBJ whole genome shotgun (WGS) entry which is preliminary data.</text>
</comment>
<dbReference type="Proteomes" id="UP000031599">
    <property type="component" value="Unassembled WGS sequence"/>
</dbReference>
<gene>
    <name evidence="1" type="ORF">DB30_07715</name>
</gene>
<sequence>MTFVNSVMAKLADLLTKSGHHTQLLSRKNDVWLYKKRCMAQECRHAGK</sequence>
<dbReference type="EMBL" id="JMCC02000009">
    <property type="protein sequence ID" value="KIG18700.1"/>
    <property type="molecule type" value="Genomic_DNA"/>
</dbReference>
<proteinExistence type="predicted"/>
<accession>A0A0C2DBB3</accession>
<evidence type="ECO:0000313" key="1">
    <source>
        <dbReference type="EMBL" id="KIG18700.1"/>
    </source>
</evidence>
<name>A0A0C2DBB3_9BACT</name>
<protein>
    <submittedName>
        <fullName evidence="1">Uncharacterized protein</fullName>
    </submittedName>
</protein>
<reference evidence="1 2" key="1">
    <citation type="submission" date="2014-12" db="EMBL/GenBank/DDBJ databases">
        <title>Genome assembly of Enhygromyxa salina DSM 15201.</title>
        <authorList>
            <person name="Sharma G."/>
            <person name="Subramanian S."/>
        </authorList>
    </citation>
    <scope>NUCLEOTIDE SEQUENCE [LARGE SCALE GENOMIC DNA]</scope>
    <source>
        <strain evidence="1 2">DSM 15201</strain>
    </source>
</reference>
<organism evidence="1 2">
    <name type="scientific">Enhygromyxa salina</name>
    <dbReference type="NCBI Taxonomy" id="215803"/>
    <lineage>
        <taxon>Bacteria</taxon>
        <taxon>Pseudomonadati</taxon>
        <taxon>Myxococcota</taxon>
        <taxon>Polyangia</taxon>
        <taxon>Nannocystales</taxon>
        <taxon>Nannocystaceae</taxon>
        <taxon>Enhygromyxa</taxon>
    </lineage>
</organism>